<comment type="similarity">
    <text evidence="1">Belongs to the WD repeat WDR24 family.</text>
</comment>
<dbReference type="PROSITE" id="PS50082">
    <property type="entry name" value="WD_REPEATS_2"/>
    <property type="match status" value="2"/>
</dbReference>
<dbReference type="SMART" id="SM00320">
    <property type="entry name" value="WD40"/>
    <property type="match status" value="6"/>
</dbReference>
<dbReference type="InterPro" id="IPR001680">
    <property type="entry name" value="WD40_rpt"/>
</dbReference>
<dbReference type="PROSITE" id="PS00678">
    <property type="entry name" value="WD_REPEATS_1"/>
    <property type="match status" value="1"/>
</dbReference>
<keyword evidence="6" id="KW-0862">Zinc</keyword>
<keyword evidence="3" id="KW-0479">Metal-binding</keyword>
<feature type="region of interest" description="Disordered" evidence="9">
    <location>
        <begin position="475"/>
        <end position="507"/>
    </location>
</feature>
<dbReference type="InterPro" id="IPR036322">
    <property type="entry name" value="WD40_repeat_dom_sf"/>
</dbReference>
<dbReference type="RefSeq" id="XP_013392028.1">
    <property type="nucleotide sequence ID" value="XM_013536574.1"/>
</dbReference>
<dbReference type="GO" id="GO:1904263">
    <property type="term" value="P:positive regulation of TORC1 signaling"/>
    <property type="evidence" value="ECO:0007669"/>
    <property type="project" value="TreeGrafter"/>
</dbReference>
<keyword evidence="5" id="KW-0863">Zinc-finger</keyword>
<evidence type="ECO:0000256" key="6">
    <source>
        <dbReference type="ARBA" id="ARBA00022833"/>
    </source>
</evidence>
<dbReference type="GO" id="GO:0005774">
    <property type="term" value="C:vacuolar membrane"/>
    <property type="evidence" value="ECO:0007669"/>
    <property type="project" value="TreeGrafter"/>
</dbReference>
<evidence type="ECO:0000256" key="1">
    <source>
        <dbReference type="ARBA" id="ARBA00008134"/>
    </source>
</evidence>
<dbReference type="OrthoDB" id="60955at2759"/>
<dbReference type="STRING" id="7574.A0A1S3I190"/>
<dbReference type="GO" id="GO:0005829">
    <property type="term" value="C:cytosol"/>
    <property type="evidence" value="ECO:0007669"/>
    <property type="project" value="TreeGrafter"/>
</dbReference>
<dbReference type="PANTHER" id="PTHR46200">
    <property type="entry name" value="GATOR COMPLEX PROTEIN WDR24"/>
    <property type="match status" value="1"/>
</dbReference>
<dbReference type="AlphaFoldDB" id="A0A1S3I190"/>
<feature type="repeat" description="WD" evidence="8">
    <location>
        <begin position="96"/>
        <end position="138"/>
    </location>
</feature>
<accession>A0A1S3I190</accession>
<dbReference type="Gene3D" id="2.130.10.10">
    <property type="entry name" value="YVTN repeat-like/Quinoprotein amine dehydrogenase"/>
    <property type="match status" value="2"/>
</dbReference>
<dbReference type="GeneID" id="106160059"/>
<evidence type="ECO:0000256" key="2">
    <source>
        <dbReference type="ARBA" id="ARBA00022574"/>
    </source>
</evidence>
<dbReference type="KEGG" id="lak:106160059"/>
<evidence type="ECO:0000313" key="11">
    <source>
        <dbReference type="Proteomes" id="UP000085678"/>
    </source>
</evidence>
<feature type="repeat" description="WD" evidence="8">
    <location>
        <begin position="183"/>
        <end position="218"/>
    </location>
</feature>
<proteinExistence type="inferred from homology"/>
<evidence type="ECO:0000256" key="5">
    <source>
        <dbReference type="ARBA" id="ARBA00022771"/>
    </source>
</evidence>
<dbReference type="Pfam" id="PF17120">
    <property type="entry name" value="zf-RING_16"/>
    <property type="match status" value="1"/>
</dbReference>
<feature type="region of interest" description="Disordered" evidence="9">
    <location>
        <begin position="565"/>
        <end position="587"/>
    </location>
</feature>
<reference evidence="12" key="1">
    <citation type="submission" date="2025-08" db="UniProtKB">
        <authorList>
            <consortium name="RefSeq"/>
        </authorList>
    </citation>
    <scope>IDENTIFICATION</scope>
    <source>
        <tissue evidence="12">Gonads</tissue>
    </source>
</reference>
<protein>
    <recommendedName>
        <fullName evidence="7">GATOR2 complex protein WDR24</fullName>
    </recommendedName>
</protein>
<keyword evidence="11" id="KW-1185">Reference proteome</keyword>
<dbReference type="InterPro" id="IPR019775">
    <property type="entry name" value="WD40_repeat_CS"/>
</dbReference>
<evidence type="ECO:0000256" key="3">
    <source>
        <dbReference type="ARBA" id="ARBA00022723"/>
    </source>
</evidence>
<keyword evidence="2 8" id="KW-0853">WD repeat</keyword>
<keyword evidence="4" id="KW-0677">Repeat</keyword>
<dbReference type="PROSITE" id="PS50294">
    <property type="entry name" value="WD_REPEATS_REGION"/>
    <property type="match status" value="1"/>
</dbReference>
<evidence type="ECO:0000256" key="4">
    <source>
        <dbReference type="ARBA" id="ARBA00022737"/>
    </source>
</evidence>
<dbReference type="InParanoid" id="A0A1S3I190"/>
<feature type="compositionally biased region" description="Low complexity" evidence="9">
    <location>
        <begin position="577"/>
        <end position="587"/>
    </location>
</feature>
<feature type="domain" description="WDR59/RTC1-like RING zinc finger" evidence="10">
    <location>
        <begin position="723"/>
        <end position="772"/>
    </location>
</feature>
<dbReference type="FunCoup" id="A0A1S3I190">
    <property type="interactions" value="1739"/>
</dbReference>
<dbReference type="CDD" id="cd16693">
    <property type="entry name" value="mRING-H2-C3H3C2_WDR24"/>
    <property type="match status" value="1"/>
</dbReference>
<feature type="compositionally biased region" description="Basic and acidic residues" evidence="9">
    <location>
        <begin position="475"/>
        <end position="490"/>
    </location>
</feature>
<organism evidence="11 12">
    <name type="scientific">Lingula anatina</name>
    <name type="common">Brachiopod</name>
    <name type="synonym">Lingula unguis</name>
    <dbReference type="NCBI Taxonomy" id="7574"/>
    <lineage>
        <taxon>Eukaryota</taxon>
        <taxon>Metazoa</taxon>
        <taxon>Spiralia</taxon>
        <taxon>Lophotrochozoa</taxon>
        <taxon>Brachiopoda</taxon>
        <taxon>Linguliformea</taxon>
        <taxon>Lingulata</taxon>
        <taxon>Lingulida</taxon>
        <taxon>Linguloidea</taxon>
        <taxon>Lingulidae</taxon>
        <taxon>Lingula</taxon>
    </lineage>
</organism>
<dbReference type="PANTHER" id="PTHR46200:SF1">
    <property type="entry name" value="GATOR COMPLEX PROTEIN WDR24"/>
    <property type="match status" value="1"/>
</dbReference>
<dbReference type="Pfam" id="PF00400">
    <property type="entry name" value="WD40"/>
    <property type="match status" value="4"/>
</dbReference>
<sequence length="774" mass="86724">MHTVIEAPINAISTNKDASQVVVAGRNVFRVFSIEDDAFVERCNLRVGKNLNLNFSAADVTWNPVEDHLLASAATNGAVVTWNLNKPSRSKQELVFNEHKRTVNRVCFHSTEANLLLSGSQDGFMKLFDLRKKEVNCTFSGQSESVRDVQFCPHHYFQFAAAYENGNLQLWDLRRPDKWEKMFTAHSGPAFTLDWHPDDKNWIASAGRDRSIKIWEISHKPRLLHTVQTIASVARVKWRPSRKYHISSCSLLVDHNVNVWDIRRPYIPFASFEEHRDVVTGIMWKNDPYVFLSGSKDCTVYQHMFKDAVRPADRANPIGIDTNVNGDLGLAFSDKLLVAGKSQTGSSMLPHFFRSKGPDRSEQFTMASSSAVIFESVDKSTGLEWFIECATRYQLSGKSVEDLCDHNAAVAGSLNKHQVAQTWRILKLLYGGNTATPCPPRTVSVIGSPAVGEAHKAESEKVNLKQQLDGHLVQDHNRSTHTDGENKDTGDTSTAVSEDESDAESSLSLTNIASGQVNQQGDFFFGDGELETFDYPVTMANMDSMQDWTLPTEAIPLRHEIQDRLDSPDPLQNATDSPSSANESEFSSQAFGNAENATPMYNLQAIPFASQNPPWEFSHLVCDMLEYFAEQGDVQTSVSVLIILGNKMKTPVEDQKQEQWFMAYLELLTRFRLWGIANEVIKLSSHRAVASLNQQSTTVHTNCNKCFKPLTRAGWLCDRCKALTSTCSICHLPVKGLFAWCQGCSHGGHLEHLREWLMTHKHCPTGCGHICEYT</sequence>
<name>A0A1S3I190_LINAN</name>
<dbReference type="GO" id="GO:0061700">
    <property type="term" value="C:GATOR2 complex"/>
    <property type="evidence" value="ECO:0007669"/>
    <property type="project" value="TreeGrafter"/>
</dbReference>
<dbReference type="GO" id="GO:0016239">
    <property type="term" value="P:positive regulation of macroautophagy"/>
    <property type="evidence" value="ECO:0007669"/>
    <property type="project" value="TreeGrafter"/>
</dbReference>
<dbReference type="SUPFAM" id="SSF50978">
    <property type="entry name" value="WD40 repeat-like"/>
    <property type="match status" value="1"/>
</dbReference>
<dbReference type="InterPro" id="IPR015943">
    <property type="entry name" value="WD40/YVTN_repeat-like_dom_sf"/>
</dbReference>
<dbReference type="InterPro" id="IPR049566">
    <property type="entry name" value="WDR59_RTC1-like_RING_Znf"/>
</dbReference>
<dbReference type="Proteomes" id="UP000085678">
    <property type="component" value="Unplaced"/>
</dbReference>
<evidence type="ECO:0000256" key="9">
    <source>
        <dbReference type="SAM" id="MobiDB-lite"/>
    </source>
</evidence>
<evidence type="ECO:0000256" key="7">
    <source>
        <dbReference type="ARBA" id="ARBA00040269"/>
    </source>
</evidence>
<gene>
    <name evidence="12" type="primary">LOC106160059</name>
</gene>
<dbReference type="GO" id="GO:0008270">
    <property type="term" value="F:zinc ion binding"/>
    <property type="evidence" value="ECO:0007669"/>
    <property type="project" value="UniProtKB-KW"/>
</dbReference>
<evidence type="ECO:0000313" key="12">
    <source>
        <dbReference type="RefSeq" id="XP_013392028.1"/>
    </source>
</evidence>
<dbReference type="GO" id="GO:0034198">
    <property type="term" value="P:cellular response to amino acid starvation"/>
    <property type="evidence" value="ECO:0007669"/>
    <property type="project" value="TreeGrafter"/>
</dbReference>
<evidence type="ECO:0000259" key="10">
    <source>
        <dbReference type="Pfam" id="PF17120"/>
    </source>
</evidence>
<evidence type="ECO:0000256" key="8">
    <source>
        <dbReference type="PROSITE-ProRule" id="PRU00221"/>
    </source>
</evidence>
<dbReference type="InterPro" id="IPR037590">
    <property type="entry name" value="WDR24"/>
</dbReference>